<evidence type="ECO:0000259" key="1">
    <source>
        <dbReference type="Pfam" id="PF14243"/>
    </source>
</evidence>
<evidence type="ECO:0000313" key="3">
    <source>
        <dbReference type="Proteomes" id="UP000249061"/>
    </source>
</evidence>
<dbReference type="InterPro" id="IPR025643">
    <property type="entry name" value="R2K_3"/>
</dbReference>
<dbReference type="Proteomes" id="UP000249061">
    <property type="component" value="Unassembled WGS sequence"/>
</dbReference>
<evidence type="ECO:0000313" key="2">
    <source>
        <dbReference type="EMBL" id="PZR04117.1"/>
    </source>
</evidence>
<sequence length="283" mass="30942">MLLLVEGPLEGDRLGVANAARALGHRVVELATGASVLPMDVGGFEWGVLYGDTPSLERYQALHEAARSKNVTLLNDVMQHADAMELDRVVGALGGSTARTEVVSRVEDVRAALTRLPLPVFIKGAVQSRKWFGWNACVAQTVEDAEARVTQLLSMPSQSRSRVLLREVLPLRRIDQTVENFPLSREYRLFVLDADILALGFYWPGPDPFGALSERELREIHELAHHAAVKTRVPWLCVDVGQLDDGSWRLIETQDPCCSALSAVSPGLLVGALGRALEMRGGC</sequence>
<proteinExistence type="predicted"/>
<dbReference type="Pfam" id="PF14243">
    <property type="entry name" value="R2K_3"/>
    <property type="match status" value="1"/>
</dbReference>
<dbReference type="AlphaFoldDB" id="A0A2W5SR58"/>
<dbReference type="SUPFAM" id="SSF56059">
    <property type="entry name" value="Glutathione synthetase ATP-binding domain-like"/>
    <property type="match status" value="1"/>
</dbReference>
<name>A0A2W5SR58_9BACT</name>
<gene>
    <name evidence="2" type="ORF">DI536_34875</name>
</gene>
<reference evidence="2 3" key="1">
    <citation type="submission" date="2017-08" db="EMBL/GenBank/DDBJ databases">
        <title>Infants hospitalized years apart are colonized by the same room-sourced microbial strains.</title>
        <authorList>
            <person name="Brooks B."/>
            <person name="Olm M.R."/>
            <person name="Firek B.A."/>
            <person name="Baker R."/>
            <person name="Thomas B.C."/>
            <person name="Morowitz M.J."/>
            <person name="Banfield J.F."/>
        </authorList>
    </citation>
    <scope>NUCLEOTIDE SEQUENCE [LARGE SCALE GENOMIC DNA]</scope>
    <source>
        <strain evidence="2">S2_003_000_R2_14</strain>
    </source>
</reference>
<feature type="domain" description="ATP-grasp" evidence="1">
    <location>
        <begin position="138"/>
        <end position="270"/>
    </location>
</feature>
<protein>
    <recommendedName>
        <fullName evidence="1">ATP-grasp domain-containing protein</fullName>
    </recommendedName>
</protein>
<dbReference type="EMBL" id="QFQP01000064">
    <property type="protein sequence ID" value="PZR04117.1"/>
    <property type="molecule type" value="Genomic_DNA"/>
</dbReference>
<comment type="caution">
    <text evidence="2">The sequence shown here is derived from an EMBL/GenBank/DDBJ whole genome shotgun (WGS) entry which is preliminary data.</text>
</comment>
<organism evidence="2 3">
    <name type="scientific">Archangium gephyra</name>
    <dbReference type="NCBI Taxonomy" id="48"/>
    <lineage>
        <taxon>Bacteria</taxon>
        <taxon>Pseudomonadati</taxon>
        <taxon>Myxococcota</taxon>
        <taxon>Myxococcia</taxon>
        <taxon>Myxococcales</taxon>
        <taxon>Cystobacterineae</taxon>
        <taxon>Archangiaceae</taxon>
        <taxon>Archangium</taxon>
    </lineage>
</organism>
<accession>A0A2W5SR58</accession>